<evidence type="ECO:0000256" key="1">
    <source>
        <dbReference type="ARBA" id="ARBA00022723"/>
    </source>
</evidence>
<evidence type="ECO:0000256" key="4">
    <source>
        <dbReference type="SAM" id="MobiDB-lite"/>
    </source>
</evidence>
<dbReference type="AlphaFoldDB" id="A0A485K7G1"/>
<dbReference type="EMBL" id="VJMH01000186">
    <property type="protein sequence ID" value="KAF0718030.1"/>
    <property type="molecule type" value="Genomic_DNA"/>
</dbReference>
<accession>A0A485K7G1</accession>
<reference evidence="6" key="2">
    <citation type="submission" date="2019-06" db="EMBL/GenBank/DDBJ databases">
        <title>Genomics analysis of Aphanomyces spp. identifies a new class of oomycete effector associated with host adaptation.</title>
        <authorList>
            <person name="Gaulin E."/>
        </authorList>
    </citation>
    <scope>NUCLEOTIDE SEQUENCE</scope>
    <source>
        <strain evidence="6">CBS 578.67</strain>
    </source>
</reference>
<dbReference type="OrthoDB" id="79644at2759"/>
<keyword evidence="3" id="KW-0862">Zinc</keyword>
<feature type="region of interest" description="Disordered" evidence="4">
    <location>
        <begin position="286"/>
        <end position="311"/>
    </location>
</feature>
<organism evidence="7 8">
    <name type="scientific">Aphanomyces stellatus</name>
    <dbReference type="NCBI Taxonomy" id="120398"/>
    <lineage>
        <taxon>Eukaryota</taxon>
        <taxon>Sar</taxon>
        <taxon>Stramenopiles</taxon>
        <taxon>Oomycota</taxon>
        <taxon>Saprolegniomycetes</taxon>
        <taxon>Saprolegniales</taxon>
        <taxon>Verrucalvaceae</taxon>
        <taxon>Aphanomyces</taxon>
    </lineage>
</organism>
<keyword evidence="8" id="KW-1185">Reference proteome</keyword>
<dbReference type="InterPro" id="IPR001876">
    <property type="entry name" value="Znf_RanBP2"/>
</dbReference>
<evidence type="ECO:0000313" key="6">
    <source>
        <dbReference type="EMBL" id="KAF0718030.1"/>
    </source>
</evidence>
<name>A0A485K7G1_9STRA</name>
<reference evidence="7 8" key="1">
    <citation type="submission" date="2019-03" db="EMBL/GenBank/DDBJ databases">
        <authorList>
            <person name="Gaulin E."/>
            <person name="Dumas B."/>
        </authorList>
    </citation>
    <scope>NUCLEOTIDE SEQUENCE [LARGE SCALE GENOMIC DNA]</scope>
    <source>
        <strain evidence="7">CBS 568.67</strain>
    </source>
</reference>
<dbReference type="GO" id="GO:0008270">
    <property type="term" value="F:zinc ion binding"/>
    <property type="evidence" value="ECO:0007669"/>
    <property type="project" value="UniProtKB-KW"/>
</dbReference>
<proteinExistence type="predicted"/>
<evidence type="ECO:0000256" key="3">
    <source>
        <dbReference type="ARBA" id="ARBA00022833"/>
    </source>
</evidence>
<keyword evidence="1" id="KW-0479">Metal-binding</keyword>
<dbReference type="EMBL" id="CAADRA010000186">
    <property type="protein sequence ID" value="VFT79151.1"/>
    <property type="molecule type" value="Genomic_DNA"/>
</dbReference>
<evidence type="ECO:0000259" key="5">
    <source>
        <dbReference type="PROSITE" id="PS01358"/>
    </source>
</evidence>
<evidence type="ECO:0000313" key="8">
    <source>
        <dbReference type="Proteomes" id="UP000332933"/>
    </source>
</evidence>
<evidence type="ECO:0000313" key="7">
    <source>
        <dbReference type="EMBL" id="VFT79151.1"/>
    </source>
</evidence>
<gene>
    <name evidence="7" type="primary">Aste57867_1946</name>
    <name evidence="6" type="ORF">As57867_001944</name>
    <name evidence="7" type="ORF">ASTE57867_1946</name>
</gene>
<evidence type="ECO:0000256" key="2">
    <source>
        <dbReference type="ARBA" id="ARBA00022771"/>
    </source>
</evidence>
<dbReference type="PROSITE" id="PS01358">
    <property type="entry name" value="ZF_RANBP2_1"/>
    <property type="match status" value="1"/>
</dbReference>
<dbReference type="Proteomes" id="UP000332933">
    <property type="component" value="Unassembled WGS sequence"/>
</dbReference>
<protein>
    <submittedName>
        <fullName evidence="7">Aste57867_1946 protein</fullName>
    </submittedName>
</protein>
<keyword evidence="2" id="KW-0863">Zinc-finger</keyword>
<feature type="domain" description="RanBP2-type" evidence="5">
    <location>
        <begin position="168"/>
        <end position="187"/>
    </location>
</feature>
<sequence>MGHFARNAKAILRTERLDEDPPRARPYRVPVVPSPFNVETIVRHRELFPEMERPRQLNLGLAYLKSVLYKDASIEGASLMREHLAAVAAEKTAARRRIKRDLEAAECTCMMAADAASAAFNRFEKARAAAALEKILQAEKAKYLEWAKGKPTLLRDFEAAHVPRVVRWLCLHCGTTNIRYMYACELCGEASRAQDAFVGLWEVAQLGSSGVFGVGRYRIERVNILFVLHEVPPRTWVHATLERDLHKKHAPVKCVLRGHTVVGYVQPDVPSISWSDGMQWKRIYEPKAKTEPGSLSTKPARRQPPTAARETPRAIAKQMEKIDTAATLDTICAPMRQNQSADVQRLGCLAMGRAILAGAGVDASMLQEITTRAAVAMAAHSRNTSVVYASFSLVWTLLEEVKGAATEVARVGVLVQHCVNLAASKSVRQKGKEVLERLIAQGNGDAHGAFKPPPRSFHLDVGGIFSDVVANQ</sequence>